<dbReference type="AlphaFoldDB" id="A0A2L1UPK0"/>
<dbReference type="InterPro" id="IPR036626">
    <property type="entry name" value="GpW_sf"/>
</dbReference>
<dbReference type="GO" id="GO:0019058">
    <property type="term" value="P:viral life cycle"/>
    <property type="evidence" value="ECO:0007669"/>
    <property type="project" value="InterPro"/>
</dbReference>
<dbReference type="Proteomes" id="UP000239197">
    <property type="component" value="Chromosome"/>
</dbReference>
<dbReference type="SUPFAM" id="SSF64210">
    <property type="entry name" value="Head-to-tail joining protein W, gpW"/>
    <property type="match status" value="1"/>
</dbReference>
<dbReference type="EMBL" id="CP019062">
    <property type="protein sequence ID" value="AVF34851.1"/>
    <property type="molecule type" value="Genomic_DNA"/>
</dbReference>
<name>A0A2L1UPK0_9GAMM</name>
<dbReference type="InterPro" id="IPR004174">
    <property type="entry name" value="GpW"/>
</dbReference>
<evidence type="ECO:0000313" key="1">
    <source>
        <dbReference type="EMBL" id="AVF34851.1"/>
    </source>
</evidence>
<proteinExistence type="predicted"/>
<dbReference type="Pfam" id="PF02831">
    <property type="entry name" value="gpW"/>
    <property type="match status" value="1"/>
</dbReference>
<protein>
    <submittedName>
        <fullName evidence="1">Phage head-tail adapter protein</fullName>
    </submittedName>
</protein>
<dbReference type="Gene3D" id="3.30.1580.10">
    <property type="entry name" value="Head-to-tail joining protein W"/>
    <property type="match status" value="1"/>
</dbReference>
<dbReference type="OrthoDB" id="8780629at2"/>
<dbReference type="KEGG" id="rox:BV494_07850"/>
<organism evidence="1 2">
    <name type="scientific">Rahnella sikkimica</name>
    <dbReference type="NCBI Taxonomy" id="1805933"/>
    <lineage>
        <taxon>Bacteria</taxon>
        <taxon>Pseudomonadati</taxon>
        <taxon>Pseudomonadota</taxon>
        <taxon>Gammaproteobacteria</taxon>
        <taxon>Enterobacterales</taxon>
        <taxon>Yersiniaceae</taxon>
        <taxon>Rahnella</taxon>
    </lineage>
</organism>
<reference evidence="2" key="1">
    <citation type="submission" date="2017-01" db="EMBL/GenBank/DDBJ databases">
        <title>Genome sequence of Rouxiella sp. ERMR1:05.</title>
        <authorList>
            <person name="Kumar R."/>
            <person name="Singh D."/>
            <person name="Kumar S."/>
        </authorList>
    </citation>
    <scope>NUCLEOTIDE SEQUENCE [LARGE SCALE GENOMIC DNA]</scope>
    <source>
        <strain evidence="2">ERMR1:05</strain>
    </source>
</reference>
<gene>
    <name evidence="1" type="ORF">BV494_07850</name>
</gene>
<accession>A0A2L1UPK0</accession>
<dbReference type="RefSeq" id="WP_104922368.1">
    <property type="nucleotide sequence ID" value="NZ_CP019062.1"/>
</dbReference>
<evidence type="ECO:0000313" key="2">
    <source>
        <dbReference type="Proteomes" id="UP000239197"/>
    </source>
</evidence>
<keyword evidence="2" id="KW-1185">Reference proteome</keyword>
<sequence>MFDPNSSLLAGALTRDQLTAALTTAQQAYLDLSSGAKGVSFSYAQGDGTRAVSYQQTDIAQLTAFIQLLQAQLGIVRRPRRTLRFRY</sequence>